<name>A0ABQ7UVL1_SOLTU</name>
<dbReference type="InterPro" id="IPR012337">
    <property type="entry name" value="RNaseH-like_sf"/>
</dbReference>
<dbReference type="CDD" id="cd06222">
    <property type="entry name" value="RNase_H_like"/>
    <property type="match status" value="1"/>
</dbReference>
<reference evidence="2 3" key="1">
    <citation type="journal article" date="2021" name="bioRxiv">
        <title>Chromosome-scale and haplotype-resolved genome assembly of a tetraploid potato cultivar.</title>
        <authorList>
            <person name="Sun H."/>
            <person name="Jiao W.-B."/>
            <person name="Krause K."/>
            <person name="Campoy J.A."/>
            <person name="Goel M."/>
            <person name="Folz-Donahue K."/>
            <person name="Kukat C."/>
            <person name="Huettel B."/>
            <person name="Schneeberger K."/>
        </authorList>
    </citation>
    <scope>NUCLEOTIDE SEQUENCE [LARGE SCALE GENOMIC DNA]</scope>
    <source>
        <strain evidence="2">SolTubOtavaFocal</strain>
        <tissue evidence="2">Leaves</tissue>
    </source>
</reference>
<dbReference type="InterPro" id="IPR002156">
    <property type="entry name" value="RNaseH_domain"/>
</dbReference>
<dbReference type="InterPro" id="IPR053151">
    <property type="entry name" value="RNase_H-like"/>
</dbReference>
<proteinExistence type="predicted"/>
<dbReference type="PROSITE" id="PS50879">
    <property type="entry name" value="RNASE_H_1"/>
    <property type="match status" value="1"/>
</dbReference>
<dbReference type="SUPFAM" id="SSF53098">
    <property type="entry name" value="Ribonuclease H-like"/>
    <property type="match status" value="1"/>
</dbReference>
<accession>A0ABQ7UVL1</accession>
<keyword evidence="3" id="KW-1185">Reference proteome</keyword>
<comment type="caution">
    <text evidence="2">The sequence shown here is derived from an EMBL/GenBank/DDBJ whole genome shotgun (WGS) entry which is preliminary data.</text>
</comment>
<protein>
    <recommendedName>
        <fullName evidence="1">RNase H type-1 domain-containing protein</fullName>
    </recommendedName>
</protein>
<dbReference type="InterPro" id="IPR044730">
    <property type="entry name" value="RNase_H-like_dom_plant"/>
</dbReference>
<dbReference type="InterPro" id="IPR036397">
    <property type="entry name" value="RNaseH_sf"/>
</dbReference>
<sequence>MRCIKLFRCSTRYGEKKSSIARVKYLISKDAYHILREVKWTKSPTNILKLNTDGSALRNPSKIGGGILRDSNGEMVYAFIIPLGIGTNNQAETQAATHGKLAAATLWVRTG</sequence>
<dbReference type="PANTHER" id="PTHR47723">
    <property type="entry name" value="OS05G0353850 PROTEIN"/>
    <property type="match status" value="1"/>
</dbReference>
<dbReference type="Proteomes" id="UP000826656">
    <property type="component" value="Unassembled WGS sequence"/>
</dbReference>
<evidence type="ECO:0000313" key="3">
    <source>
        <dbReference type="Proteomes" id="UP000826656"/>
    </source>
</evidence>
<gene>
    <name evidence="2" type="ORF">KY290_026149</name>
</gene>
<evidence type="ECO:0000313" key="2">
    <source>
        <dbReference type="EMBL" id="KAH0755879.1"/>
    </source>
</evidence>
<dbReference type="PANTHER" id="PTHR47723:SF7">
    <property type="entry name" value="RNASE H FAMILY PROTEIN"/>
    <property type="match status" value="1"/>
</dbReference>
<evidence type="ECO:0000259" key="1">
    <source>
        <dbReference type="PROSITE" id="PS50879"/>
    </source>
</evidence>
<feature type="domain" description="RNase H type-1" evidence="1">
    <location>
        <begin position="44"/>
        <end position="111"/>
    </location>
</feature>
<dbReference type="EMBL" id="JAIVGD010000018">
    <property type="protein sequence ID" value="KAH0755879.1"/>
    <property type="molecule type" value="Genomic_DNA"/>
</dbReference>
<organism evidence="2 3">
    <name type="scientific">Solanum tuberosum</name>
    <name type="common">Potato</name>
    <dbReference type="NCBI Taxonomy" id="4113"/>
    <lineage>
        <taxon>Eukaryota</taxon>
        <taxon>Viridiplantae</taxon>
        <taxon>Streptophyta</taxon>
        <taxon>Embryophyta</taxon>
        <taxon>Tracheophyta</taxon>
        <taxon>Spermatophyta</taxon>
        <taxon>Magnoliopsida</taxon>
        <taxon>eudicotyledons</taxon>
        <taxon>Gunneridae</taxon>
        <taxon>Pentapetalae</taxon>
        <taxon>asterids</taxon>
        <taxon>lamiids</taxon>
        <taxon>Solanales</taxon>
        <taxon>Solanaceae</taxon>
        <taxon>Solanoideae</taxon>
        <taxon>Solaneae</taxon>
        <taxon>Solanum</taxon>
    </lineage>
</organism>
<dbReference type="Gene3D" id="3.30.420.10">
    <property type="entry name" value="Ribonuclease H-like superfamily/Ribonuclease H"/>
    <property type="match status" value="1"/>
</dbReference>